<evidence type="ECO:0000256" key="2">
    <source>
        <dbReference type="SAM" id="SignalP"/>
    </source>
</evidence>
<keyword evidence="2" id="KW-0732">Signal</keyword>
<dbReference type="SMR" id="B4NJV7"/>
<dbReference type="Pfam" id="PF00085">
    <property type="entry name" value="Thioredoxin"/>
    <property type="match status" value="1"/>
</dbReference>
<dbReference type="PANTHER" id="PTHR19991:SF2">
    <property type="entry name" value="GH08893P"/>
    <property type="match status" value="1"/>
</dbReference>
<dbReference type="InterPro" id="IPR013766">
    <property type="entry name" value="Thioredoxin_domain"/>
</dbReference>
<feature type="chain" id="PRO_5002819912" description="Thioredoxin domain-containing protein" evidence="2">
    <location>
        <begin position="24"/>
        <end position="306"/>
    </location>
</feature>
<dbReference type="KEGG" id="dwi:6650911"/>
<evidence type="ECO:0000313" key="4">
    <source>
        <dbReference type="EMBL" id="EDW83959.1"/>
    </source>
</evidence>
<sequence>MFVSKLIGVCFITLCLFINGIYTSDIDRVDDTDLIHLLTGKGNVIALFTKNNCPTCVEYEIVVSNIQNELKETLKAEIVLAQDSNLVTIYDPTKEPALIYFRQGIPILYHGPVKEDQIVEFFNENQEPVVKELSDENFEHLTQASTGATTGDWFIFFYSADCVFCQRLYAVWESVGGKLKHRLNVARINRLEAGVSTAKRLKVFASPEFILLRQGKIYRYNSKDYTPEAFVQFAQSGFQKQTHPEKVPPEASFINDLVFERLQGYIKSANLAPLLTVGLVILIIFVITVKRFFKKTEQLETKNKKK</sequence>
<dbReference type="AlphaFoldDB" id="B4NJV7"/>
<dbReference type="Gene3D" id="3.40.30.10">
    <property type="entry name" value="Glutaredoxin"/>
    <property type="match status" value="2"/>
</dbReference>
<feature type="domain" description="Thioredoxin" evidence="3">
    <location>
        <begin position="130"/>
        <end position="222"/>
    </location>
</feature>
<keyword evidence="1" id="KW-0812">Transmembrane</keyword>
<reference evidence="4 5" key="1">
    <citation type="journal article" date="2007" name="Nature">
        <title>Evolution of genes and genomes on the Drosophila phylogeny.</title>
        <authorList>
            <consortium name="Drosophila 12 Genomes Consortium"/>
            <person name="Clark A.G."/>
            <person name="Eisen M.B."/>
            <person name="Smith D.R."/>
            <person name="Bergman C.M."/>
            <person name="Oliver B."/>
            <person name="Markow T.A."/>
            <person name="Kaufman T.C."/>
            <person name="Kellis M."/>
            <person name="Gelbart W."/>
            <person name="Iyer V.N."/>
            <person name="Pollard D.A."/>
            <person name="Sackton T.B."/>
            <person name="Larracuente A.M."/>
            <person name="Singh N.D."/>
            <person name="Abad J.P."/>
            <person name="Abt D.N."/>
            <person name="Adryan B."/>
            <person name="Aguade M."/>
            <person name="Akashi H."/>
            <person name="Anderson W.W."/>
            <person name="Aquadro C.F."/>
            <person name="Ardell D.H."/>
            <person name="Arguello R."/>
            <person name="Artieri C.G."/>
            <person name="Barbash D.A."/>
            <person name="Barker D."/>
            <person name="Barsanti P."/>
            <person name="Batterham P."/>
            <person name="Batzoglou S."/>
            <person name="Begun D."/>
            <person name="Bhutkar A."/>
            <person name="Blanco E."/>
            <person name="Bosak S.A."/>
            <person name="Bradley R.K."/>
            <person name="Brand A.D."/>
            <person name="Brent M.R."/>
            <person name="Brooks A.N."/>
            <person name="Brown R.H."/>
            <person name="Butlin R.K."/>
            <person name="Caggese C."/>
            <person name="Calvi B.R."/>
            <person name="Bernardo de Carvalho A."/>
            <person name="Caspi A."/>
            <person name="Castrezana S."/>
            <person name="Celniker S.E."/>
            <person name="Chang J.L."/>
            <person name="Chapple C."/>
            <person name="Chatterji S."/>
            <person name="Chinwalla A."/>
            <person name="Civetta A."/>
            <person name="Clifton S.W."/>
            <person name="Comeron J.M."/>
            <person name="Costello J.C."/>
            <person name="Coyne J.A."/>
            <person name="Daub J."/>
            <person name="David R.G."/>
            <person name="Delcher A.L."/>
            <person name="Delehaunty K."/>
            <person name="Do C.B."/>
            <person name="Ebling H."/>
            <person name="Edwards K."/>
            <person name="Eickbush T."/>
            <person name="Evans J.D."/>
            <person name="Filipski A."/>
            <person name="Findeiss S."/>
            <person name="Freyhult E."/>
            <person name="Fulton L."/>
            <person name="Fulton R."/>
            <person name="Garcia A.C."/>
            <person name="Gardiner A."/>
            <person name="Garfield D.A."/>
            <person name="Garvin B.E."/>
            <person name="Gibson G."/>
            <person name="Gilbert D."/>
            <person name="Gnerre S."/>
            <person name="Godfrey J."/>
            <person name="Good R."/>
            <person name="Gotea V."/>
            <person name="Gravely B."/>
            <person name="Greenberg A.J."/>
            <person name="Griffiths-Jones S."/>
            <person name="Gross S."/>
            <person name="Guigo R."/>
            <person name="Gustafson E.A."/>
            <person name="Haerty W."/>
            <person name="Hahn M.W."/>
            <person name="Halligan D.L."/>
            <person name="Halpern A.L."/>
            <person name="Halter G.M."/>
            <person name="Han M.V."/>
            <person name="Heger A."/>
            <person name="Hillier L."/>
            <person name="Hinrichs A.S."/>
            <person name="Holmes I."/>
            <person name="Hoskins R.A."/>
            <person name="Hubisz M.J."/>
            <person name="Hultmark D."/>
            <person name="Huntley M.A."/>
            <person name="Jaffe D.B."/>
            <person name="Jagadeeshan S."/>
            <person name="Jeck W.R."/>
            <person name="Johnson J."/>
            <person name="Jones C.D."/>
            <person name="Jordan W.C."/>
            <person name="Karpen G.H."/>
            <person name="Kataoka E."/>
            <person name="Keightley P.D."/>
            <person name="Kheradpour P."/>
            <person name="Kirkness E.F."/>
            <person name="Koerich L.B."/>
            <person name="Kristiansen K."/>
            <person name="Kudrna D."/>
            <person name="Kulathinal R.J."/>
            <person name="Kumar S."/>
            <person name="Kwok R."/>
            <person name="Lander E."/>
            <person name="Langley C.H."/>
            <person name="Lapoint R."/>
            <person name="Lazzaro B.P."/>
            <person name="Lee S.J."/>
            <person name="Levesque L."/>
            <person name="Li R."/>
            <person name="Lin C.F."/>
            <person name="Lin M.F."/>
            <person name="Lindblad-Toh K."/>
            <person name="Llopart A."/>
            <person name="Long M."/>
            <person name="Low L."/>
            <person name="Lozovsky E."/>
            <person name="Lu J."/>
            <person name="Luo M."/>
            <person name="Machado C.A."/>
            <person name="Makalowski W."/>
            <person name="Marzo M."/>
            <person name="Matsuda M."/>
            <person name="Matzkin L."/>
            <person name="McAllister B."/>
            <person name="McBride C.S."/>
            <person name="McKernan B."/>
            <person name="McKernan K."/>
            <person name="Mendez-Lago M."/>
            <person name="Minx P."/>
            <person name="Mollenhauer M.U."/>
            <person name="Montooth K."/>
            <person name="Mount S.M."/>
            <person name="Mu X."/>
            <person name="Myers E."/>
            <person name="Negre B."/>
            <person name="Newfeld S."/>
            <person name="Nielsen R."/>
            <person name="Noor M.A."/>
            <person name="O'Grady P."/>
            <person name="Pachter L."/>
            <person name="Papaceit M."/>
            <person name="Parisi M.J."/>
            <person name="Parisi M."/>
            <person name="Parts L."/>
            <person name="Pedersen J.S."/>
            <person name="Pesole G."/>
            <person name="Phillippy A.M."/>
            <person name="Ponting C.P."/>
            <person name="Pop M."/>
            <person name="Porcelli D."/>
            <person name="Powell J.R."/>
            <person name="Prohaska S."/>
            <person name="Pruitt K."/>
            <person name="Puig M."/>
            <person name="Quesneville H."/>
            <person name="Ram K.R."/>
            <person name="Rand D."/>
            <person name="Rasmussen M.D."/>
            <person name="Reed L.K."/>
            <person name="Reenan R."/>
            <person name="Reily A."/>
            <person name="Remington K.A."/>
            <person name="Rieger T.T."/>
            <person name="Ritchie M.G."/>
            <person name="Robin C."/>
            <person name="Rogers Y.H."/>
            <person name="Rohde C."/>
            <person name="Rozas J."/>
            <person name="Rubenfield M.J."/>
            <person name="Ruiz A."/>
            <person name="Russo S."/>
            <person name="Salzberg S.L."/>
            <person name="Sanchez-Gracia A."/>
            <person name="Saranga D.J."/>
            <person name="Sato H."/>
            <person name="Schaeffer S.W."/>
            <person name="Schatz M.C."/>
            <person name="Schlenke T."/>
            <person name="Schwartz R."/>
            <person name="Segarra C."/>
            <person name="Singh R.S."/>
            <person name="Sirot L."/>
            <person name="Sirota M."/>
            <person name="Sisneros N.B."/>
            <person name="Smith C.D."/>
            <person name="Smith T.F."/>
            <person name="Spieth J."/>
            <person name="Stage D.E."/>
            <person name="Stark A."/>
            <person name="Stephan W."/>
            <person name="Strausberg R.L."/>
            <person name="Strempel S."/>
            <person name="Sturgill D."/>
            <person name="Sutton G."/>
            <person name="Sutton G.G."/>
            <person name="Tao W."/>
            <person name="Teichmann S."/>
            <person name="Tobari Y.N."/>
            <person name="Tomimura Y."/>
            <person name="Tsolas J.M."/>
            <person name="Valente V.L."/>
            <person name="Venter E."/>
            <person name="Venter J.C."/>
            <person name="Vicario S."/>
            <person name="Vieira F.G."/>
            <person name="Vilella A.J."/>
            <person name="Villasante A."/>
            <person name="Walenz B."/>
            <person name="Wang J."/>
            <person name="Wasserman M."/>
            <person name="Watts T."/>
            <person name="Wilson D."/>
            <person name="Wilson R.K."/>
            <person name="Wing R.A."/>
            <person name="Wolfner M.F."/>
            <person name="Wong A."/>
            <person name="Wong G.K."/>
            <person name="Wu C.I."/>
            <person name="Wu G."/>
            <person name="Yamamoto D."/>
            <person name="Yang H.P."/>
            <person name="Yang S.P."/>
            <person name="Yorke J.A."/>
            <person name="Yoshida K."/>
            <person name="Zdobnov E."/>
            <person name="Zhang P."/>
            <person name="Zhang Y."/>
            <person name="Zimin A.V."/>
            <person name="Baldwin J."/>
            <person name="Abdouelleil A."/>
            <person name="Abdulkadir J."/>
            <person name="Abebe A."/>
            <person name="Abera B."/>
            <person name="Abreu J."/>
            <person name="Acer S.C."/>
            <person name="Aftuck L."/>
            <person name="Alexander A."/>
            <person name="An P."/>
            <person name="Anderson E."/>
            <person name="Anderson S."/>
            <person name="Arachi H."/>
            <person name="Azer M."/>
            <person name="Bachantsang P."/>
            <person name="Barry A."/>
            <person name="Bayul T."/>
            <person name="Berlin A."/>
            <person name="Bessette D."/>
            <person name="Bloom T."/>
            <person name="Blye J."/>
            <person name="Boguslavskiy L."/>
            <person name="Bonnet C."/>
            <person name="Boukhgalter B."/>
            <person name="Bourzgui I."/>
            <person name="Brown A."/>
            <person name="Cahill P."/>
            <person name="Channer S."/>
            <person name="Cheshatsang Y."/>
            <person name="Chuda L."/>
            <person name="Citroen M."/>
            <person name="Collymore A."/>
            <person name="Cooke P."/>
            <person name="Costello M."/>
            <person name="D'Aco K."/>
            <person name="Daza R."/>
            <person name="De Haan G."/>
            <person name="DeGray S."/>
            <person name="DeMaso C."/>
            <person name="Dhargay N."/>
            <person name="Dooley K."/>
            <person name="Dooley E."/>
            <person name="Doricent M."/>
            <person name="Dorje P."/>
            <person name="Dorjee K."/>
            <person name="Dupes A."/>
            <person name="Elong R."/>
            <person name="Falk J."/>
            <person name="Farina A."/>
            <person name="Faro S."/>
            <person name="Ferguson D."/>
            <person name="Fisher S."/>
            <person name="Foley C.D."/>
            <person name="Franke A."/>
            <person name="Friedrich D."/>
            <person name="Gadbois L."/>
            <person name="Gearin G."/>
            <person name="Gearin C.R."/>
            <person name="Giannoukos G."/>
            <person name="Goode T."/>
            <person name="Graham J."/>
            <person name="Grandbois E."/>
            <person name="Grewal S."/>
            <person name="Gyaltsen K."/>
            <person name="Hafez N."/>
            <person name="Hagos B."/>
            <person name="Hall J."/>
            <person name="Henson C."/>
            <person name="Hollinger A."/>
            <person name="Honan T."/>
            <person name="Huard M.D."/>
            <person name="Hughes L."/>
            <person name="Hurhula B."/>
            <person name="Husby M.E."/>
            <person name="Kamat A."/>
            <person name="Kanga B."/>
            <person name="Kashin S."/>
            <person name="Khazanovich D."/>
            <person name="Kisner P."/>
            <person name="Lance K."/>
            <person name="Lara M."/>
            <person name="Lee W."/>
            <person name="Lennon N."/>
            <person name="Letendre F."/>
            <person name="LeVine R."/>
            <person name="Lipovsky A."/>
            <person name="Liu X."/>
            <person name="Liu J."/>
            <person name="Liu S."/>
            <person name="Lokyitsang T."/>
            <person name="Lokyitsang Y."/>
            <person name="Lubonja R."/>
            <person name="Lui A."/>
            <person name="MacDonald P."/>
            <person name="Magnisalis V."/>
            <person name="Maru K."/>
            <person name="Matthews C."/>
            <person name="McCusker W."/>
            <person name="McDonough S."/>
            <person name="Mehta T."/>
            <person name="Meldrim J."/>
            <person name="Meneus L."/>
            <person name="Mihai O."/>
            <person name="Mihalev A."/>
            <person name="Mihova T."/>
            <person name="Mittelman R."/>
            <person name="Mlenga V."/>
            <person name="Montmayeur A."/>
            <person name="Mulrain L."/>
            <person name="Navidi A."/>
            <person name="Naylor J."/>
            <person name="Negash T."/>
            <person name="Nguyen T."/>
            <person name="Nguyen N."/>
            <person name="Nicol R."/>
            <person name="Norbu C."/>
            <person name="Norbu N."/>
            <person name="Novod N."/>
            <person name="O'Neill B."/>
            <person name="Osman S."/>
            <person name="Markiewicz E."/>
            <person name="Oyono O.L."/>
            <person name="Patti C."/>
            <person name="Phunkhang P."/>
            <person name="Pierre F."/>
            <person name="Priest M."/>
            <person name="Raghuraman S."/>
            <person name="Rege F."/>
            <person name="Reyes R."/>
            <person name="Rise C."/>
            <person name="Rogov P."/>
            <person name="Ross K."/>
            <person name="Ryan E."/>
            <person name="Settipalli S."/>
            <person name="Shea T."/>
            <person name="Sherpa N."/>
            <person name="Shi L."/>
            <person name="Shih D."/>
            <person name="Sparrow T."/>
            <person name="Spaulding J."/>
            <person name="Stalker J."/>
            <person name="Stange-Thomann N."/>
            <person name="Stavropoulos S."/>
            <person name="Stone C."/>
            <person name="Strader C."/>
            <person name="Tesfaye S."/>
            <person name="Thomson T."/>
            <person name="Thoulutsang Y."/>
            <person name="Thoulutsang D."/>
            <person name="Topham K."/>
            <person name="Topping I."/>
            <person name="Tsamla T."/>
            <person name="Vassiliev H."/>
            <person name="Vo A."/>
            <person name="Wangchuk T."/>
            <person name="Wangdi T."/>
            <person name="Weiand M."/>
            <person name="Wilkinson J."/>
            <person name="Wilson A."/>
            <person name="Yadav S."/>
            <person name="Young G."/>
            <person name="Yu Q."/>
            <person name="Zembek L."/>
            <person name="Zhong D."/>
            <person name="Zimmer A."/>
            <person name="Zwirko Z."/>
            <person name="Jaffe D.B."/>
            <person name="Alvarez P."/>
            <person name="Brockman W."/>
            <person name="Butler J."/>
            <person name="Chin C."/>
            <person name="Gnerre S."/>
            <person name="Grabherr M."/>
            <person name="Kleber M."/>
            <person name="Mauceli E."/>
            <person name="MacCallum I."/>
        </authorList>
    </citation>
    <scope>NUCLEOTIDE SEQUENCE [LARGE SCALE GENOMIC DNA]</scope>
    <source>
        <strain evidence="5">Tucson 14030-0811.24</strain>
    </source>
</reference>
<dbReference type="OrthoDB" id="72053at2759"/>
<dbReference type="STRING" id="7260.B4NJV7"/>
<feature type="transmembrane region" description="Helical" evidence="1">
    <location>
        <begin position="271"/>
        <end position="289"/>
    </location>
</feature>
<organism evidence="4 5">
    <name type="scientific">Drosophila willistoni</name>
    <name type="common">Fruit fly</name>
    <dbReference type="NCBI Taxonomy" id="7260"/>
    <lineage>
        <taxon>Eukaryota</taxon>
        <taxon>Metazoa</taxon>
        <taxon>Ecdysozoa</taxon>
        <taxon>Arthropoda</taxon>
        <taxon>Hexapoda</taxon>
        <taxon>Insecta</taxon>
        <taxon>Pterygota</taxon>
        <taxon>Neoptera</taxon>
        <taxon>Endopterygota</taxon>
        <taxon>Diptera</taxon>
        <taxon>Brachycera</taxon>
        <taxon>Muscomorpha</taxon>
        <taxon>Ephydroidea</taxon>
        <taxon>Drosophilidae</taxon>
        <taxon>Drosophila</taxon>
        <taxon>Sophophora</taxon>
    </lineage>
</organism>
<accession>B4NJV7</accession>
<evidence type="ECO:0000256" key="1">
    <source>
        <dbReference type="SAM" id="Phobius"/>
    </source>
</evidence>
<dbReference type="PhylomeDB" id="B4NJV7"/>
<dbReference type="eggNOG" id="KOG0191">
    <property type="taxonomic scope" value="Eukaryota"/>
</dbReference>
<dbReference type="InterPro" id="IPR036249">
    <property type="entry name" value="Thioredoxin-like_sf"/>
</dbReference>
<feature type="signal peptide" evidence="2">
    <location>
        <begin position="1"/>
        <end position="23"/>
    </location>
</feature>
<dbReference type="EMBL" id="CH964272">
    <property type="protein sequence ID" value="EDW83959.1"/>
    <property type="molecule type" value="Genomic_DNA"/>
</dbReference>
<gene>
    <name evidence="4" type="primary">Dwil\GK13403</name>
    <name evidence="4" type="ORF">Dwil_GK13403</name>
</gene>
<dbReference type="PANTHER" id="PTHR19991">
    <property type="entry name" value="L 2 01289"/>
    <property type="match status" value="1"/>
</dbReference>
<dbReference type="HOGENOM" id="CLU_079463_0_0_1"/>
<dbReference type="CDD" id="cd02961">
    <property type="entry name" value="PDI_a_family"/>
    <property type="match status" value="1"/>
</dbReference>
<name>B4NJV7_DROWI</name>
<dbReference type="InParanoid" id="B4NJV7"/>
<proteinExistence type="predicted"/>
<dbReference type="SUPFAM" id="SSF52833">
    <property type="entry name" value="Thioredoxin-like"/>
    <property type="match status" value="2"/>
</dbReference>
<keyword evidence="1" id="KW-1133">Transmembrane helix</keyword>
<evidence type="ECO:0000313" key="5">
    <source>
        <dbReference type="Proteomes" id="UP000007798"/>
    </source>
</evidence>
<dbReference type="Proteomes" id="UP000007798">
    <property type="component" value="Unassembled WGS sequence"/>
</dbReference>
<keyword evidence="1" id="KW-0472">Membrane</keyword>
<dbReference type="OMA" id="HGKMYRY"/>
<keyword evidence="5" id="KW-1185">Reference proteome</keyword>
<dbReference type="FunCoup" id="B4NJV7">
    <property type="interactions" value="258"/>
</dbReference>
<evidence type="ECO:0000259" key="3">
    <source>
        <dbReference type="Pfam" id="PF00085"/>
    </source>
</evidence>
<protein>
    <recommendedName>
        <fullName evidence="3">Thioredoxin domain-containing protein</fullName>
    </recommendedName>
</protein>